<dbReference type="AlphaFoldDB" id="A0A845MA99"/>
<dbReference type="PIRSF" id="PIRSF029755">
    <property type="entry name" value="UCP029755"/>
    <property type="match status" value="1"/>
</dbReference>
<reference evidence="4 5" key="1">
    <citation type="journal article" date="2014" name="Int. J. Syst. Evol. Microbiol.">
        <title>Sneathiella chungangensis sp. nov., isolated from a marine sand, and emended description of the genus Sneathiella.</title>
        <authorList>
            <person name="Siamphan C."/>
            <person name="Kim H."/>
            <person name="Lee J.S."/>
            <person name="Kim W."/>
        </authorList>
    </citation>
    <scope>NUCLEOTIDE SEQUENCE [LARGE SCALE GENOMIC DNA]</scope>
    <source>
        <strain evidence="4 5">KCTC 32476</strain>
    </source>
</reference>
<sequence>MGQSPETSERKDAVSYRQLSSLSPYDVRQHIRKGRYSGQTAGLGAGHLQGNIAIVPASHAEDFETFCRNNPKPCPLVGMTETGDPILRRLGRDVDIRTDVPAYNIYRGGVLDARVTSLLDIWTDDLVAFVLGCSFSFEEALIHEGISLRHIDENKTVSMYRTTIPTVAAGPFVGPLVVSMRPLDPNDIDRAVEITREFPQAHGTPVHIGDPSAIGIRDIATPDWGDATRFEDGEVPVFWACGVTPQAAIEAAELPVFISHAPGHMLVTDLASDDPACLLPST</sequence>
<proteinExistence type="inferred from homology"/>
<comment type="caution">
    <text evidence="4">The sequence shown here is derived from an EMBL/GenBank/DDBJ whole genome shotgun (WGS) entry which is preliminary data.</text>
</comment>
<dbReference type="HAMAP" id="MF_01830">
    <property type="entry name" value="Hydro_lyase"/>
    <property type="match status" value="1"/>
</dbReference>
<dbReference type="GO" id="GO:0047820">
    <property type="term" value="F:D-glutamate cyclase activity"/>
    <property type="evidence" value="ECO:0007669"/>
    <property type="project" value="TreeGrafter"/>
</dbReference>
<dbReference type="PANTHER" id="PTHR32022">
    <property type="entry name" value="D-GLUTAMATE CYCLASE, MITOCHONDRIAL"/>
    <property type="match status" value="1"/>
</dbReference>
<evidence type="ECO:0000256" key="1">
    <source>
        <dbReference type="ARBA" id="ARBA00007896"/>
    </source>
</evidence>
<dbReference type="InterPro" id="IPR009906">
    <property type="entry name" value="D-Glu_cyclase"/>
</dbReference>
<evidence type="ECO:0000256" key="3">
    <source>
        <dbReference type="HAMAP-Rule" id="MF_01830"/>
    </source>
</evidence>
<name>A0A845MA99_9PROT</name>
<dbReference type="InterPro" id="IPR038021">
    <property type="entry name" value="Putative_hydro-lyase"/>
</dbReference>
<gene>
    <name evidence="4" type="ORF">GQF03_01785</name>
</gene>
<dbReference type="GO" id="GO:0006536">
    <property type="term" value="P:glutamate metabolic process"/>
    <property type="evidence" value="ECO:0007669"/>
    <property type="project" value="TreeGrafter"/>
</dbReference>
<evidence type="ECO:0000313" key="4">
    <source>
        <dbReference type="EMBL" id="MZR21055.1"/>
    </source>
</evidence>
<dbReference type="OrthoDB" id="149585at2"/>
<evidence type="ECO:0000313" key="5">
    <source>
        <dbReference type="Proteomes" id="UP000445696"/>
    </source>
</evidence>
<dbReference type="Proteomes" id="UP000445696">
    <property type="component" value="Unassembled WGS sequence"/>
</dbReference>
<dbReference type="Gene3D" id="3.30.2040.10">
    <property type="entry name" value="PSTPO5379-like domain"/>
    <property type="match status" value="1"/>
</dbReference>
<dbReference type="InterPro" id="IPR016938">
    <property type="entry name" value="UPF0317"/>
</dbReference>
<dbReference type="FunFam" id="3.30.2040.10:FF:000001">
    <property type="entry name" value="D-glutamate cyclase, mitochondrial"/>
    <property type="match status" value="1"/>
</dbReference>
<dbReference type="Gene3D" id="3.40.1640.10">
    <property type="entry name" value="PSTPO5379-like"/>
    <property type="match status" value="1"/>
</dbReference>
<keyword evidence="2 3" id="KW-0456">Lyase</keyword>
<dbReference type="PANTHER" id="PTHR32022:SF10">
    <property type="entry name" value="D-GLUTAMATE CYCLASE, MITOCHONDRIAL"/>
    <property type="match status" value="1"/>
</dbReference>
<dbReference type="EC" id="4.2.1.-" evidence="3"/>
<protein>
    <recommendedName>
        <fullName evidence="3">Putative hydro-lyase GQF03_01785</fullName>
        <ecNumber evidence="3">4.2.1.-</ecNumber>
    </recommendedName>
</protein>
<organism evidence="4 5">
    <name type="scientific">Sneathiella chungangensis</name>
    <dbReference type="NCBI Taxonomy" id="1418234"/>
    <lineage>
        <taxon>Bacteria</taxon>
        <taxon>Pseudomonadati</taxon>
        <taxon>Pseudomonadota</taxon>
        <taxon>Alphaproteobacteria</taxon>
        <taxon>Sneathiellales</taxon>
        <taxon>Sneathiellaceae</taxon>
        <taxon>Sneathiella</taxon>
    </lineage>
</organism>
<keyword evidence="5" id="KW-1185">Reference proteome</keyword>
<dbReference type="NCBIfam" id="NF003969">
    <property type="entry name" value="PRK05463.1"/>
    <property type="match status" value="1"/>
</dbReference>
<dbReference type="Pfam" id="PF07286">
    <property type="entry name" value="D-Glu_cyclase"/>
    <property type="match status" value="1"/>
</dbReference>
<comment type="similarity">
    <text evidence="1 3">Belongs to the D-glutamate cyclase family.</text>
</comment>
<accession>A0A845MA99</accession>
<dbReference type="RefSeq" id="WP_161337466.1">
    <property type="nucleotide sequence ID" value="NZ_JBHSDG010000002.1"/>
</dbReference>
<evidence type="ECO:0000256" key="2">
    <source>
        <dbReference type="ARBA" id="ARBA00023239"/>
    </source>
</evidence>
<dbReference type="EMBL" id="WTVA01000001">
    <property type="protein sequence ID" value="MZR21055.1"/>
    <property type="molecule type" value="Genomic_DNA"/>
</dbReference>
<dbReference type="SUPFAM" id="SSF160920">
    <property type="entry name" value="PSTPO5379-like"/>
    <property type="match status" value="1"/>
</dbReference>